<evidence type="ECO:0000256" key="2">
    <source>
        <dbReference type="ARBA" id="ARBA00013064"/>
    </source>
</evidence>
<dbReference type="GO" id="GO:0004725">
    <property type="term" value="F:protein tyrosine phosphatase activity"/>
    <property type="evidence" value="ECO:0007669"/>
    <property type="project" value="UniProtKB-EC"/>
</dbReference>
<dbReference type="PROSITE" id="PS00383">
    <property type="entry name" value="TYR_PHOSPHATASE_1"/>
    <property type="match status" value="1"/>
</dbReference>
<dbReference type="InterPro" id="IPR020422">
    <property type="entry name" value="TYR_PHOSPHATASE_DUAL_dom"/>
</dbReference>
<keyword evidence="4" id="KW-0904">Protein phosphatase</keyword>
<organism evidence="7">
    <name type="scientific">Absidia glauca</name>
    <name type="common">Pin mould</name>
    <dbReference type="NCBI Taxonomy" id="4829"/>
    <lineage>
        <taxon>Eukaryota</taxon>
        <taxon>Fungi</taxon>
        <taxon>Fungi incertae sedis</taxon>
        <taxon>Mucoromycota</taxon>
        <taxon>Mucoromycotina</taxon>
        <taxon>Mucoromycetes</taxon>
        <taxon>Mucorales</taxon>
        <taxon>Cunninghamellaceae</taxon>
        <taxon>Absidia</taxon>
    </lineage>
</organism>
<sequence>MFERYKAAAHTIRDQKDREIGRFGALRCQNGVCARYRSLKYFPPLKISHFFCIQFPSPLFFTDIMTTLDLKKDEVKGEDGATNSMDDHSHLFEKLADCDGKPGGIMMTSVAQQVLPNVWIGGYAAMESRSFLKKNKIQRILSLGHFQNIYPEAEFNHKIIPITDNPEANIIRLFPETSRFIEDGLDKDERILVHCLAGVSRSPTVVAGYMMGKDHIRWKVALAQIKQNRPFVDPNPGFKKQLQLFQDMDYKFDPNHPAYLEYIKHHPRDAAHQGHSDYSVE</sequence>
<accession>A0A168S9J0</accession>
<dbReference type="Pfam" id="PF00782">
    <property type="entry name" value="DSPc"/>
    <property type="match status" value="1"/>
</dbReference>
<reference evidence="7" key="1">
    <citation type="submission" date="2016-04" db="EMBL/GenBank/DDBJ databases">
        <authorList>
            <person name="Evans L.H."/>
            <person name="Alamgir A."/>
            <person name="Owens N."/>
            <person name="Weber N.D."/>
            <person name="Virtaneva K."/>
            <person name="Barbian K."/>
            <person name="Babar A."/>
            <person name="Rosenke K."/>
        </authorList>
    </citation>
    <scope>NUCLEOTIDE SEQUENCE [LARGE SCALE GENOMIC DNA]</scope>
    <source>
        <strain evidence="7">CBS 101.48</strain>
    </source>
</reference>
<dbReference type="AlphaFoldDB" id="A0A168S9J0"/>
<dbReference type="SMART" id="SM00195">
    <property type="entry name" value="DSPc"/>
    <property type="match status" value="1"/>
</dbReference>
<dbReference type="OrthoDB" id="2017893at2759"/>
<dbReference type="GO" id="GO:0005634">
    <property type="term" value="C:nucleus"/>
    <property type="evidence" value="ECO:0007669"/>
    <property type="project" value="TreeGrafter"/>
</dbReference>
<feature type="domain" description="Tyrosine specific protein phosphatases" evidence="6">
    <location>
        <begin position="172"/>
        <end position="230"/>
    </location>
</feature>
<dbReference type="InterPro" id="IPR000387">
    <property type="entry name" value="Tyr_Pase_dom"/>
</dbReference>
<dbReference type="InterPro" id="IPR000340">
    <property type="entry name" value="Dual-sp_phosphatase_cat-dom"/>
</dbReference>
<evidence type="ECO:0000313" key="8">
    <source>
        <dbReference type="Proteomes" id="UP000078561"/>
    </source>
</evidence>
<evidence type="ECO:0000259" key="5">
    <source>
        <dbReference type="PROSITE" id="PS50054"/>
    </source>
</evidence>
<gene>
    <name evidence="7" type="primary">ABSGL_13770.1 scaffold 14339</name>
</gene>
<dbReference type="Gene3D" id="3.90.190.10">
    <property type="entry name" value="Protein tyrosine phosphatase superfamily"/>
    <property type="match status" value="1"/>
</dbReference>
<dbReference type="PANTHER" id="PTHR45848:SF4">
    <property type="entry name" value="DUAL SPECIFICITY PROTEIN PHOSPHATASE 12"/>
    <property type="match status" value="1"/>
</dbReference>
<evidence type="ECO:0000256" key="1">
    <source>
        <dbReference type="ARBA" id="ARBA00008601"/>
    </source>
</evidence>
<dbReference type="EC" id="3.1.3.48" evidence="2"/>
<keyword evidence="3" id="KW-0378">Hydrolase</keyword>
<dbReference type="CDD" id="cd14498">
    <property type="entry name" value="DSP"/>
    <property type="match status" value="1"/>
</dbReference>
<evidence type="ECO:0000313" key="7">
    <source>
        <dbReference type="EMBL" id="SAM08108.1"/>
    </source>
</evidence>
<evidence type="ECO:0000256" key="3">
    <source>
        <dbReference type="ARBA" id="ARBA00022801"/>
    </source>
</evidence>
<dbReference type="PROSITE" id="PS50054">
    <property type="entry name" value="TYR_PHOSPHATASE_DUAL"/>
    <property type="match status" value="1"/>
</dbReference>
<dbReference type="InterPro" id="IPR016130">
    <property type="entry name" value="Tyr_Pase_AS"/>
</dbReference>
<name>A0A168S9J0_ABSGL</name>
<dbReference type="InterPro" id="IPR029021">
    <property type="entry name" value="Prot-tyrosine_phosphatase-like"/>
</dbReference>
<comment type="similarity">
    <text evidence="1">Belongs to the protein-tyrosine phosphatase family. Non-receptor class dual specificity subfamily.</text>
</comment>
<dbReference type="InParanoid" id="A0A168S9J0"/>
<dbReference type="GO" id="GO:0008138">
    <property type="term" value="F:protein tyrosine/serine/threonine phosphatase activity"/>
    <property type="evidence" value="ECO:0007669"/>
    <property type="project" value="TreeGrafter"/>
</dbReference>
<keyword evidence="8" id="KW-1185">Reference proteome</keyword>
<dbReference type="PROSITE" id="PS50056">
    <property type="entry name" value="TYR_PHOSPHATASE_2"/>
    <property type="match status" value="1"/>
</dbReference>
<dbReference type="STRING" id="4829.A0A168S9J0"/>
<dbReference type="SUPFAM" id="SSF52799">
    <property type="entry name" value="(Phosphotyrosine protein) phosphatases II"/>
    <property type="match status" value="1"/>
</dbReference>
<feature type="domain" description="Tyrosine-protein phosphatase" evidence="5">
    <location>
        <begin position="109"/>
        <end position="251"/>
    </location>
</feature>
<evidence type="ECO:0000259" key="6">
    <source>
        <dbReference type="PROSITE" id="PS50056"/>
    </source>
</evidence>
<evidence type="ECO:0000256" key="4">
    <source>
        <dbReference type="ARBA" id="ARBA00022912"/>
    </source>
</evidence>
<proteinExistence type="inferred from homology"/>
<dbReference type="PANTHER" id="PTHR45848">
    <property type="entry name" value="DUAL SPECIFICITY PROTEIN PHOSPHATASE 12 FAMILY MEMBER"/>
    <property type="match status" value="1"/>
</dbReference>
<dbReference type="Proteomes" id="UP000078561">
    <property type="component" value="Unassembled WGS sequence"/>
</dbReference>
<protein>
    <recommendedName>
        <fullName evidence="2">protein-tyrosine-phosphatase</fullName>
        <ecNumber evidence="2">3.1.3.48</ecNumber>
    </recommendedName>
</protein>
<dbReference type="EMBL" id="LT554888">
    <property type="protein sequence ID" value="SAM08108.1"/>
    <property type="molecule type" value="Genomic_DNA"/>
</dbReference>